<proteinExistence type="predicted"/>
<protein>
    <submittedName>
        <fullName evidence="2">N-acetyltransferase p20</fullName>
    </submittedName>
</protein>
<dbReference type="InterPro" id="IPR016181">
    <property type="entry name" value="Acyl_CoA_acyltransferase"/>
</dbReference>
<dbReference type="PROSITE" id="PS51186">
    <property type="entry name" value="GNAT"/>
    <property type="match status" value="1"/>
</dbReference>
<reference evidence="2" key="1">
    <citation type="submission" date="2023-11" db="EMBL/GenBank/DDBJ databases">
        <authorList>
            <person name="Alioto T."/>
            <person name="Alioto T."/>
            <person name="Gomez Garrido J."/>
        </authorList>
    </citation>
    <scope>NUCLEOTIDE SEQUENCE</scope>
</reference>
<dbReference type="AlphaFoldDB" id="A0AAI9E8U0"/>
<evidence type="ECO:0000259" key="1">
    <source>
        <dbReference type="PROSITE" id="PS51186"/>
    </source>
</evidence>
<comment type="caution">
    <text evidence="2">The sequence shown here is derived from an EMBL/GenBank/DDBJ whole genome shotgun (WGS) entry which is preliminary data.</text>
</comment>
<dbReference type="PANTHER" id="PTHR43792:SF1">
    <property type="entry name" value="N-ACETYLTRANSFERASE DOMAIN-CONTAINING PROTEIN"/>
    <property type="match status" value="1"/>
</dbReference>
<keyword evidence="3" id="KW-1185">Reference proteome</keyword>
<feature type="domain" description="N-acetyltransferase" evidence="1">
    <location>
        <begin position="23"/>
        <end position="187"/>
    </location>
</feature>
<dbReference type="EMBL" id="CAVMBE010000011">
    <property type="protein sequence ID" value="CAK3904238.1"/>
    <property type="molecule type" value="Genomic_DNA"/>
</dbReference>
<dbReference type="Gene3D" id="3.40.630.30">
    <property type="match status" value="1"/>
</dbReference>
<dbReference type="InterPro" id="IPR000182">
    <property type="entry name" value="GNAT_dom"/>
</dbReference>
<name>A0AAI9E8U0_9PEZI</name>
<dbReference type="SUPFAM" id="SSF55729">
    <property type="entry name" value="Acyl-CoA N-acyltransferases (Nat)"/>
    <property type="match status" value="1"/>
</dbReference>
<sequence>MAEDGGSSVLEQPEITTIETSRLQLKTLQMSDLDAVMPIISSKEVMQFTTQGPVANRQQAERWLSARALGPDVFNFAIRQRSGDLAGTEIIGILGSFHWPEIGYLIHQDHAGRGYATEALQALIPAYFKRVPSPIDGGPGFDHVDGYTLADNIASQRILQKCGFTLVERRPVDFDGNPGMMASQELTIFRLARPGKTLDRYGQAVDVGTEEHDAPLKLPIQ</sequence>
<evidence type="ECO:0000313" key="3">
    <source>
        <dbReference type="Proteomes" id="UP001296104"/>
    </source>
</evidence>
<dbReference type="GO" id="GO:0016747">
    <property type="term" value="F:acyltransferase activity, transferring groups other than amino-acyl groups"/>
    <property type="evidence" value="ECO:0007669"/>
    <property type="project" value="InterPro"/>
</dbReference>
<dbReference type="InterPro" id="IPR051531">
    <property type="entry name" value="N-acetyltransferase"/>
</dbReference>
<dbReference type="Proteomes" id="UP001296104">
    <property type="component" value="Unassembled WGS sequence"/>
</dbReference>
<dbReference type="PANTHER" id="PTHR43792">
    <property type="entry name" value="GNAT FAMILY, PUTATIVE (AFU_ORTHOLOGUE AFUA_3G00765)-RELATED-RELATED"/>
    <property type="match status" value="1"/>
</dbReference>
<gene>
    <name evidence="2" type="ORF">LECACI_7A002511</name>
</gene>
<organism evidence="2 3">
    <name type="scientific">Lecanosticta acicola</name>
    <dbReference type="NCBI Taxonomy" id="111012"/>
    <lineage>
        <taxon>Eukaryota</taxon>
        <taxon>Fungi</taxon>
        <taxon>Dikarya</taxon>
        <taxon>Ascomycota</taxon>
        <taxon>Pezizomycotina</taxon>
        <taxon>Dothideomycetes</taxon>
        <taxon>Dothideomycetidae</taxon>
        <taxon>Mycosphaerellales</taxon>
        <taxon>Mycosphaerellaceae</taxon>
        <taxon>Lecanosticta</taxon>
    </lineage>
</organism>
<evidence type="ECO:0000313" key="2">
    <source>
        <dbReference type="EMBL" id="CAK3904238.1"/>
    </source>
</evidence>
<dbReference type="Pfam" id="PF13302">
    <property type="entry name" value="Acetyltransf_3"/>
    <property type="match status" value="1"/>
</dbReference>
<accession>A0AAI9E8U0</accession>